<feature type="domain" description="AMP-dependent synthetase/ligase" evidence="1">
    <location>
        <begin position="31"/>
        <end position="422"/>
    </location>
</feature>
<evidence type="ECO:0000313" key="4">
    <source>
        <dbReference type="Proteomes" id="UP000308271"/>
    </source>
</evidence>
<dbReference type="PANTHER" id="PTHR43767">
    <property type="entry name" value="LONG-CHAIN-FATTY-ACID--COA LIGASE"/>
    <property type="match status" value="1"/>
</dbReference>
<evidence type="ECO:0000259" key="2">
    <source>
        <dbReference type="Pfam" id="PF13193"/>
    </source>
</evidence>
<evidence type="ECO:0000259" key="1">
    <source>
        <dbReference type="Pfam" id="PF00501"/>
    </source>
</evidence>
<gene>
    <name evidence="3" type="ORF">FGF66_06175</name>
</gene>
<dbReference type="PANTHER" id="PTHR43767:SF1">
    <property type="entry name" value="NONRIBOSOMAL PEPTIDE SYNTHASE PES1 (EUROFUNG)-RELATED"/>
    <property type="match status" value="1"/>
</dbReference>
<name>A0A5C4S759_CHLTI</name>
<dbReference type="InterPro" id="IPR000873">
    <property type="entry name" value="AMP-dep_synth/lig_dom"/>
</dbReference>
<keyword evidence="3" id="KW-0436">Ligase</keyword>
<dbReference type="InterPro" id="IPR050237">
    <property type="entry name" value="ATP-dep_AMP-bd_enzyme"/>
</dbReference>
<dbReference type="Gene3D" id="3.40.50.12780">
    <property type="entry name" value="N-terminal domain of ligase-like"/>
    <property type="match status" value="1"/>
</dbReference>
<dbReference type="OrthoDB" id="9803968at2"/>
<feature type="domain" description="AMP-binding enzyme C-terminal" evidence="2">
    <location>
        <begin position="472"/>
        <end position="547"/>
    </location>
</feature>
<protein>
    <submittedName>
        <fullName evidence="3">Long-chain fatty acid--CoA ligase</fullName>
    </submittedName>
</protein>
<dbReference type="SUPFAM" id="SSF56801">
    <property type="entry name" value="Acetyl-CoA synthetase-like"/>
    <property type="match status" value="1"/>
</dbReference>
<dbReference type="InterPro" id="IPR045851">
    <property type="entry name" value="AMP-bd_C_sf"/>
</dbReference>
<dbReference type="RefSeq" id="WP_139456805.1">
    <property type="nucleotide sequence ID" value="NZ_VDCH01000010.1"/>
</dbReference>
<dbReference type="InterPro" id="IPR025110">
    <property type="entry name" value="AMP-bd_C"/>
</dbReference>
<accession>A0A5C4S759</accession>
<dbReference type="Proteomes" id="UP000308271">
    <property type="component" value="Unassembled WGS sequence"/>
</dbReference>
<sequence length="562" mass="61759">MSERPWLSHYDDGVPHTLAPYPAITMLDLLRDSARERPGDDAFLFMGSAISWRELELKSSAFASALRAQGVGQGDRVAVLMPNSPQMIVAEFGIWKAGGIVVLLNPLYTEPELERAIRESEAETAVVLTLFYEKINNIRSNTPLKRVIATSIKEYLPPLKRMLFAVLKERQGGHRIALRPGDSSMADVIERHARSEAPKLTVAPSDPALFLFSGGTTGNPKCVVGRHEALVMTGMQINAWFDSALGKGRIVIMLNLPLFHVFAQVAVMASGFIRRSPMVLMPDPRDIGALIATIKRRKVEMLPGVPTLFNALAAHPRLRRDPKALRSLRLIVSGASSLHLETRNRFEQLTGGCIIEAYGLTEALAAPVFSPARGLKKSGSVGLPGTDVELRIVDAEKCDNVLPPGEVGEILIRSPQNMSGYWNNPAETAMVLRDGWIHTGDLGYLDEEGYLFVVDRKKDVIKASGFQIWPREVEEVIAKHPSVLETGVAGVPDGYQGEAVKAWVVLREGCSFEPAELKAWCRKELAAYKVPKHIEYCDSLPKSAVGKVLRRVLVEWHNGGGS</sequence>
<dbReference type="Pfam" id="PF00501">
    <property type="entry name" value="AMP-binding"/>
    <property type="match status" value="1"/>
</dbReference>
<dbReference type="Gene3D" id="3.30.300.30">
    <property type="match status" value="1"/>
</dbReference>
<dbReference type="GO" id="GO:0016878">
    <property type="term" value="F:acid-thiol ligase activity"/>
    <property type="evidence" value="ECO:0007669"/>
    <property type="project" value="UniProtKB-ARBA"/>
</dbReference>
<dbReference type="InterPro" id="IPR020845">
    <property type="entry name" value="AMP-binding_CS"/>
</dbReference>
<reference evidence="3 4" key="1">
    <citation type="submission" date="2019-05" db="EMBL/GenBank/DDBJ databases">
        <title>Draft Whole-Genome sequence of the green sulfur bacterium Chlorobaculum thiosulfatiphilum DSM 249.</title>
        <authorList>
            <person name="Meyer T.E."/>
            <person name="Kyndt J.A."/>
        </authorList>
    </citation>
    <scope>NUCLEOTIDE SEQUENCE [LARGE SCALE GENOMIC DNA]</scope>
    <source>
        <strain evidence="3 4">DSM 249</strain>
    </source>
</reference>
<proteinExistence type="predicted"/>
<dbReference type="PROSITE" id="PS00455">
    <property type="entry name" value="AMP_BINDING"/>
    <property type="match status" value="1"/>
</dbReference>
<comment type="caution">
    <text evidence="3">The sequence shown here is derived from an EMBL/GenBank/DDBJ whole genome shotgun (WGS) entry which is preliminary data.</text>
</comment>
<dbReference type="Pfam" id="PF13193">
    <property type="entry name" value="AMP-binding_C"/>
    <property type="match status" value="1"/>
</dbReference>
<dbReference type="EMBL" id="VDCH01000010">
    <property type="protein sequence ID" value="TNJ38997.1"/>
    <property type="molecule type" value="Genomic_DNA"/>
</dbReference>
<dbReference type="AlphaFoldDB" id="A0A5C4S759"/>
<dbReference type="InterPro" id="IPR042099">
    <property type="entry name" value="ANL_N_sf"/>
</dbReference>
<evidence type="ECO:0000313" key="3">
    <source>
        <dbReference type="EMBL" id="TNJ38997.1"/>
    </source>
</evidence>
<keyword evidence="4" id="KW-1185">Reference proteome</keyword>
<organism evidence="3 4">
    <name type="scientific">Chlorobaculum thiosulfatiphilum</name>
    <name type="common">Chlorobium limicola f.sp. thiosulfatophilum</name>
    <dbReference type="NCBI Taxonomy" id="115852"/>
    <lineage>
        <taxon>Bacteria</taxon>
        <taxon>Pseudomonadati</taxon>
        <taxon>Chlorobiota</taxon>
        <taxon>Chlorobiia</taxon>
        <taxon>Chlorobiales</taxon>
        <taxon>Chlorobiaceae</taxon>
        <taxon>Chlorobaculum</taxon>
    </lineage>
</organism>